<dbReference type="CDD" id="cd03591">
    <property type="entry name" value="CLECT_collectin_like"/>
    <property type="match status" value="1"/>
</dbReference>
<dbReference type="InterPro" id="IPR016186">
    <property type="entry name" value="C-type_lectin-like/link_sf"/>
</dbReference>
<keyword evidence="16" id="KW-1267">Proteomics identification</keyword>
<dbReference type="GO" id="GO:0005576">
    <property type="term" value="C:extracellular region"/>
    <property type="evidence" value="ECO:0007669"/>
    <property type="project" value="UniProtKB-SubCell"/>
</dbReference>
<feature type="domain" description="C-type lectin" evidence="13">
    <location>
        <begin position="155"/>
        <end position="265"/>
    </location>
</feature>
<dbReference type="InterPro" id="IPR033990">
    <property type="entry name" value="Collectin_CTLD"/>
</dbReference>
<dbReference type="InterPro" id="IPR018378">
    <property type="entry name" value="C-type_lectin_CS"/>
</dbReference>
<evidence type="ECO:0000256" key="3">
    <source>
        <dbReference type="ARBA" id="ARBA00022588"/>
    </source>
</evidence>
<dbReference type="PROSITE" id="PS50041">
    <property type="entry name" value="C_TYPE_LECTIN_2"/>
    <property type="match status" value="1"/>
</dbReference>
<organism evidence="14 15">
    <name type="scientific">Gallus gallus</name>
    <name type="common">Chicken</name>
    <dbReference type="NCBI Taxonomy" id="9031"/>
    <lineage>
        <taxon>Eukaryota</taxon>
        <taxon>Metazoa</taxon>
        <taxon>Chordata</taxon>
        <taxon>Craniata</taxon>
        <taxon>Vertebrata</taxon>
        <taxon>Euteleostomi</taxon>
        <taxon>Archelosauria</taxon>
        <taxon>Archosauria</taxon>
        <taxon>Dinosauria</taxon>
        <taxon>Saurischia</taxon>
        <taxon>Theropoda</taxon>
        <taxon>Coelurosauria</taxon>
        <taxon>Aves</taxon>
        <taxon>Neognathae</taxon>
        <taxon>Galloanserae</taxon>
        <taxon>Galliformes</taxon>
        <taxon>Phasianidae</taxon>
        <taxon>Phasianinae</taxon>
        <taxon>Gallus</taxon>
    </lineage>
</organism>
<feature type="region of interest" description="Disordered" evidence="11">
    <location>
        <begin position="61"/>
        <end position="113"/>
    </location>
</feature>
<keyword evidence="4 12" id="KW-0732">Signal</keyword>
<dbReference type="PROSITE" id="PS00615">
    <property type="entry name" value="C_TYPE_LECTIN_1"/>
    <property type="match status" value="1"/>
</dbReference>
<dbReference type="Gene3D" id="3.10.100.10">
    <property type="entry name" value="Mannose-Binding Protein A, subunit A"/>
    <property type="match status" value="1"/>
</dbReference>
<dbReference type="SUPFAM" id="SSF56436">
    <property type="entry name" value="C-type lectin-like"/>
    <property type="match status" value="1"/>
</dbReference>
<evidence type="ECO:0000256" key="9">
    <source>
        <dbReference type="ARBA" id="ARBA00023157"/>
    </source>
</evidence>
<keyword evidence="3" id="KW-0399">Innate immunity</keyword>
<dbReference type="InterPro" id="IPR008160">
    <property type="entry name" value="Collagen"/>
</dbReference>
<reference evidence="14" key="1">
    <citation type="submission" date="2020-11" db="EMBL/GenBank/DDBJ databases">
        <title>Gallus gallus (Chicken) genome, bGalGal1, GRCg7b, maternal haplotype autosomes + Z &amp; W.</title>
        <authorList>
            <person name="Warren W."/>
            <person name="Formenti G."/>
            <person name="Fedrigo O."/>
            <person name="Haase B."/>
            <person name="Mountcastle J."/>
            <person name="Balacco J."/>
            <person name="Tracey A."/>
            <person name="Schneider V."/>
            <person name="Okimoto R."/>
            <person name="Cheng H."/>
            <person name="Hawken R."/>
            <person name="Howe K."/>
            <person name="Jarvis E.D."/>
        </authorList>
    </citation>
    <scope>NUCLEOTIDE SEQUENCE [LARGE SCALE GENOMIC DNA]</scope>
    <source>
        <strain evidence="14">Broiler</strain>
    </source>
</reference>
<keyword evidence="10" id="KW-0175">Coiled coil</keyword>
<evidence type="ECO:0000256" key="5">
    <source>
        <dbReference type="ARBA" id="ARBA00022734"/>
    </source>
</evidence>
<dbReference type="FunFam" id="3.10.100.10:FF:000163">
    <property type="entry name" value="Mannose binding lectin 2"/>
    <property type="match status" value="1"/>
</dbReference>
<sequence>MILPPGCLFQDHFSDFCFHWPFSALLLCLSLMMATSLLTTDKPEEKMYSCPIIQCSAPAVNGLPGRDGRDGPKGEKGDPGEGLRGLQGLPGKAGPQGLKGEVGPQGEKGQKGERGIVVTDDLHRQITDLEAKIRVLEDDLSRYKKALSLKDVVNIGKKMFVSTGKKYNFEKGKSLCAKAGSVLASPRNEAENTALKDLIDPSSQAYIGISDAQTEGRFMYLSGGPLTYSNWKPGEPNNHKNEDCAVIEDSGKWNDLDCSNSNIFIICEL</sequence>
<proteinExistence type="evidence at protein level"/>
<evidence type="ECO:0000256" key="10">
    <source>
        <dbReference type="SAM" id="Coils"/>
    </source>
</evidence>
<name>A0A8V0Y7X3_CHICK</name>
<evidence type="ECO:0000256" key="2">
    <source>
        <dbReference type="ARBA" id="ARBA00022525"/>
    </source>
</evidence>
<protein>
    <submittedName>
        <fullName evidence="14">Mannose binding lectin 2</fullName>
    </submittedName>
</protein>
<dbReference type="SMART" id="SM00034">
    <property type="entry name" value="CLECT"/>
    <property type="match status" value="1"/>
</dbReference>
<evidence type="ECO:0000313" key="15">
    <source>
        <dbReference type="Proteomes" id="UP000000539"/>
    </source>
</evidence>
<feature type="coiled-coil region" evidence="10">
    <location>
        <begin position="119"/>
        <end position="146"/>
    </location>
</feature>
<dbReference type="AlphaFoldDB" id="A0A8V0Y7X3"/>
<reference evidence="14" key="3">
    <citation type="submission" date="2025-09" db="UniProtKB">
        <authorList>
            <consortium name="Ensembl"/>
        </authorList>
    </citation>
    <scope>IDENTIFICATION</scope>
    <source>
        <strain evidence="14">broiler</strain>
    </source>
</reference>
<dbReference type="InterPro" id="IPR001304">
    <property type="entry name" value="C-type_lectin-like"/>
</dbReference>
<dbReference type="PANTHER" id="PTHR24024:SF42">
    <property type="entry name" value="MANNOSE-BINDING PROTEIN"/>
    <property type="match status" value="1"/>
</dbReference>
<dbReference type="GO" id="GO:0005581">
    <property type="term" value="C:collagen trimer"/>
    <property type="evidence" value="ECO:0007669"/>
    <property type="project" value="UniProtKB-KW"/>
</dbReference>
<reference evidence="14" key="2">
    <citation type="submission" date="2025-08" db="UniProtKB">
        <authorList>
            <consortium name="Ensembl"/>
        </authorList>
    </citation>
    <scope>IDENTIFICATION</scope>
    <source>
        <strain evidence="14">broiler</strain>
    </source>
</reference>
<dbReference type="OrthoDB" id="10255512at2759"/>
<evidence type="ECO:0000256" key="1">
    <source>
        <dbReference type="ARBA" id="ARBA00004613"/>
    </source>
</evidence>
<keyword evidence="9" id="KW-1015">Disulfide bond</keyword>
<evidence type="ECO:0000259" key="13">
    <source>
        <dbReference type="PROSITE" id="PS50041"/>
    </source>
</evidence>
<dbReference type="InterPro" id="IPR051077">
    <property type="entry name" value="Ca-dependent_lectin"/>
</dbReference>
<dbReference type="FunFam" id="1.20.5.320:FF:000011">
    <property type="entry name" value="Collagen, type XX, alpha 1"/>
    <property type="match status" value="1"/>
</dbReference>
<keyword evidence="8" id="KW-0176">Collagen</keyword>
<evidence type="ECO:0000256" key="4">
    <source>
        <dbReference type="ARBA" id="ARBA00022729"/>
    </source>
</evidence>
<feature type="compositionally biased region" description="Basic and acidic residues" evidence="11">
    <location>
        <begin position="66"/>
        <end position="81"/>
    </location>
</feature>
<comment type="subcellular location">
    <subcellularLocation>
        <location evidence="1">Secreted</location>
    </subcellularLocation>
</comment>
<gene>
    <name evidence="14" type="primary">MBL2</name>
</gene>
<dbReference type="Proteomes" id="UP000000539">
    <property type="component" value="Chromosome 6"/>
</dbReference>
<dbReference type="Gene3D" id="1.20.5.320">
    <property type="entry name" value="6-Phosphogluconate Dehydrogenase, domain 3"/>
    <property type="match status" value="1"/>
</dbReference>
<dbReference type="GeneTree" id="ENSGT00940000154368"/>
<evidence type="ECO:0000256" key="7">
    <source>
        <dbReference type="ARBA" id="ARBA00022859"/>
    </source>
</evidence>
<feature type="signal peptide" evidence="12">
    <location>
        <begin position="1"/>
        <end position="36"/>
    </location>
</feature>
<evidence type="ECO:0000256" key="12">
    <source>
        <dbReference type="SAM" id="SignalP"/>
    </source>
</evidence>
<feature type="chain" id="PRO_5036448279" evidence="12">
    <location>
        <begin position="37"/>
        <end position="269"/>
    </location>
</feature>
<evidence type="ECO:0000256" key="6">
    <source>
        <dbReference type="ARBA" id="ARBA00022837"/>
    </source>
</evidence>
<keyword evidence="2" id="KW-0964">Secreted</keyword>
<evidence type="ECO:0000256" key="8">
    <source>
        <dbReference type="ARBA" id="ARBA00023119"/>
    </source>
</evidence>
<evidence type="ECO:0007829" key="16">
    <source>
        <dbReference type="PeptideAtlas" id="A0A8V0Y7X3"/>
    </source>
</evidence>
<keyword evidence="5" id="KW-0430">Lectin</keyword>
<keyword evidence="6" id="KW-0106">Calcium</keyword>
<dbReference type="GO" id="GO:0045087">
    <property type="term" value="P:innate immune response"/>
    <property type="evidence" value="ECO:0007669"/>
    <property type="project" value="UniProtKB-KW"/>
</dbReference>
<dbReference type="Pfam" id="PF01391">
    <property type="entry name" value="Collagen"/>
    <property type="match status" value="1"/>
</dbReference>
<evidence type="ECO:0000313" key="14">
    <source>
        <dbReference type="Ensembl" id="ENSGALP00010015059.1"/>
    </source>
</evidence>
<keyword evidence="15" id="KW-1185">Reference proteome</keyword>
<dbReference type="Ensembl" id="ENSGALT00010026454.1">
    <property type="protein sequence ID" value="ENSGALP00010015059.1"/>
    <property type="gene ID" value="ENSGALG00010011044.1"/>
</dbReference>
<evidence type="ECO:0000256" key="11">
    <source>
        <dbReference type="SAM" id="MobiDB-lite"/>
    </source>
</evidence>
<dbReference type="Pfam" id="PF00059">
    <property type="entry name" value="Lectin_C"/>
    <property type="match status" value="1"/>
</dbReference>
<keyword evidence="7" id="KW-0391">Immunity</keyword>
<dbReference type="InterPro" id="IPR016187">
    <property type="entry name" value="CTDL_fold"/>
</dbReference>
<dbReference type="GO" id="GO:0030246">
    <property type="term" value="F:carbohydrate binding"/>
    <property type="evidence" value="ECO:0007669"/>
    <property type="project" value="UniProtKB-KW"/>
</dbReference>
<dbReference type="PANTHER" id="PTHR24024">
    <property type="entry name" value="PULMONARY SURFACTANT-ASSOCIATED PROTEIN A"/>
    <property type="match status" value="1"/>
</dbReference>
<accession>A0A8V0Y7X3</accession>